<gene>
    <name evidence="2" type="ORF">G3N55_08050</name>
</gene>
<dbReference type="EMBL" id="JAAGRR010000086">
    <property type="protein sequence ID" value="NDY42793.1"/>
    <property type="molecule type" value="Genomic_DNA"/>
</dbReference>
<feature type="transmembrane region" description="Helical" evidence="1">
    <location>
        <begin position="434"/>
        <end position="454"/>
    </location>
</feature>
<organism evidence="2 3">
    <name type="scientific">Dissulfurirhabdus thermomarina</name>
    <dbReference type="NCBI Taxonomy" id="1765737"/>
    <lineage>
        <taxon>Bacteria</taxon>
        <taxon>Deltaproteobacteria</taxon>
        <taxon>Dissulfurirhabdaceae</taxon>
        <taxon>Dissulfurirhabdus</taxon>
    </lineage>
</organism>
<reference evidence="2 3" key="1">
    <citation type="submission" date="2020-02" db="EMBL/GenBank/DDBJ databases">
        <title>Comparative genomics of sulfur disproportionating microorganisms.</title>
        <authorList>
            <person name="Ward L.M."/>
            <person name="Bertran E."/>
            <person name="Johnston D.T."/>
        </authorList>
    </citation>
    <scope>NUCLEOTIDE SEQUENCE [LARGE SCALE GENOMIC DNA]</scope>
    <source>
        <strain evidence="2 3">DSM 100025</strain>
    </source>
</reference>
<evidence type="ECO:0000256" key="1">
    <source>
        <dbReference type="SAM" id="Phobius"/>
    </source>
</evidence>
<evidence type="ECO:0000313" key="3">
    <source>
        <dbReference type="Proteomes" id="UP000469346"/>
    </source>
</evidence>
<comment type="caution">
    <text evidence="2">The sequence shown here is derived from an EMBL/GenBank/DDBJ whole genome shotgun (WGS) entry which is preliminary data.</text>
</comment>
<name>A0A6N9TRQ0_DISTH</name>
<keyword evidence="3" id="KW-1185">Reference proteome</keyword>
<feature type="transmembrane region" description="Helical" evidence="1">
    <location>
        <begin position="379"/>
        <end position="398"/>
    </location>
</feature>
<sequence length="488" mass="53763">MTSSIFLSVVPGHPVLSILIWVVVGIVALYFARSYAHQAIRSVFRVVRNAMRVAARSVLIAERNVVERNREVLLAAGLENVERFVEREFHRVDAVVERDLQGYPALHRKLSEQIAKIDEDYRESTDAPPLPPTWVNAVEAVAKIPDPGNNMVASMLGDIHKTLVKQQKQALAEYREATKKRHALLNKMMPYWRRMSQTLEDVGKSISGLQERAKAIDARMQEYEEIQRGTDRAIRMLSSSAMTQFFISGFVLLIAIGGAVINFNLIALPMSEMVGGGSYIGGFRTADVAAMVIILVETAMGLYLMESLRITRLFPVIGSLDDKLRVRMIWISLSILVILAGVESSLAFMRDMIAADIHALRASLGSGEEVAASPSKIPMIGQMVMGFIFPFALTFVAIPLESFVHSGRTVMGSALAAFLRFVAFGLRFVGNVAYYTGAALVAIYDLLIFPPLWIENYVQSRGAEAAKSGGRPAARKAAKIAVEEVSTK</sequence>
<keyword evidence="1" id="KW-1133">Transmembrane helix</keyword>
<feature type="transmembrane region" description="Helical" evidence="1">
    <location>
        <begin position="12"/>
        <end position="32"/>
    </location>
</feature>
<feature type="transmembrane region" description="Helical" evidence="1">
    <location>
        <begin position="288"/>
        <end position="305"/>
    </location>
</feature>
<proteinExistence type="predicted"/>
<feature type="transmembrane region" description="Helical" evidence="1">
    <location>
        <begin position="245"/>
        <end position="268"/>
    </location>
</feature>
<dbReference type="AlphaFoldDB" id="A0A6N9TRQ0"/>
<keyword evidence="1" id="KW-0812">Transmembrane</keyword>
<dbReference type="RefSeq" id="WP_163298923.1">
    <property type="nucleotide sequence ID" value="NZ_JAAGRR010000086.1"/>
</dbReference>
<keyword evidence="1" id="KW-0472">Membrane</keyword>
<dbReference type="Proteomes" id="UP000469346">
    <property type="component" value="Unassembled WGS sequence"/>
</dbReference>
<feature type="transmembrane region" description="Helical" evidence="1">
    <location>
        <begin position="326"/>
        <end position="342"/>
    </location>
</feature>
<protein>
    <submittedName>
        <fullName evidence="2">Uncharacterized protein</fullName>
    </submittedName>
</protein>
<evidence type="ECO:0000313" key="2">
    <source>
        <dbReference type="EMBL" id="NDY42793.1"/>
    </source>
</evidence>
<accession>A0A6N9TRQ0</accession>